<keyword evidence="4" id="KW-0460">Magnesium</keyword>
<protein>
    <submittedName>
        <fullName evidence="6">Uncharacterized protein</fullName>
    </submittedName>
</protein>
<gene>
    <name evidence="6" type="ORF">BB559_007577</name>
</gene>
<keyword evidence="7" id="KW-1185">Reference proteome</keyword>
<organism evidence="6 7">
    <name type="scientific">Furculomyces boomerangus</name>
    <dbReference type="NCBI Taxonomy" id="61424"/>
    <lineage>
        <taxon>Eukaryota</taxon>
        <taxon>Fungi</taxon>
        <taxon>Fungi incertae sedis</taxon>
        <taxon>Zoopagomycota</taxon>
        <taxon>Kickxellomycotina</taxon>
        <taxon>Harpellomycetes</taxon>
        <taxon>Harpellales</taxon>
        <taxon>Harpellaceae</taxon>
        <taxon>Furculomyces</taxon>
    </lineage>
</organism>
<feature type="transmembrane region" description="Helical" evidence="5">
    <location>
        <begin position="31"/>
        <end position="50"/>
    </location>
</feature>
<keyword evidence="3" id="KW-0479">Metal-binding</keyword>
<dbReference type="GO" id="GO:0046872">
    <property type="term" value="F:metal ion binding"/>
    <property type="evidence" value="ECO:0007669"/>
    <property type="project" value="UniProtKB-KW"/>
</dbReference>
<evidence type="ECO:0000256" key="2">
    <source>
        <dbReference type="ARBA" id="ARBA00022676"/>
    </source>
</evidence>
<dbReference type="Proteomes" id="UP000245699">
    <property type="component" value="Unassembled WGS sequence"/>
</dbReference>
<dbReference type="UniPathway" id="UPA00378"/>
<dbReference type="OrthoDB" id="10262326at2759"/>
<dbReference type="PANTHER" id="PTHR10571:SF0">
    <property type="entry name" value="UDP-N-ACETYLGLUCOSAMINE--DOLICHYL-PHOSPHATE N-ACETYLGLUCOSAMINEPHOSPHOTRANSFERASE"/>
    <property type="match status" value="1"/>
</dbReference>
<dbReference type="GO" id="GO:0003975">
    <property type="term" value="F:UDP-N-acetylglucosamine-dolichyl-phosphate N-acetylglucosaminephosphotransferase activity"/>
    <property type="evidence" value="ECO:0007669"/>
    <property type="project" value="InterPro"/>
</dbReference>
<keyword evidence="2" id="KW-0328">Glycosyltransferase</keyword>
<keyword evidence="5" id="KW-0812">Transmembrane</keyword>
<dbReference type="STRING" id="61424.A0A2T9XWU0"/>
<feature type="transmembrane region" description="Helical" evidence="5">
    <location>
        <begin position="71"/>
        <end position="95"/>
    </location>
</feature>
<evidence type="ECO:0000313" key="6">
    <source>
        <dbReference type="EMBL" id="PVU84540.1"/>
    </source>
</evidence>
<comment type="caution">
    <text evidence="6">The sequence shown here is derived from an EMBL/GenBank/DDBJ whole genome shotgun (WGS) entry which is preliminary data.</text>
</comment>
<feature type="transmembrane region" description="Helical" evidence="5">
    <location>
        <begin position="7"/>
        <end position="25"/>
    </location>
</feature>
<dbReference type="GO" id="GO:0016020">
    <property type="term" value="C:membrane"/>
    <property type="evidence" value="ECO:0007669"/>
    <property type="project" value="TreeGrafter"/>
</dbReference>
<keyword evidence="5" id="KW-0472">Membrane</keyword>
<evidence type="ECO:0000256" key="5">
    <source>
        <dbReference type="SAM" id="Phobius"/>
    </source>
</evidence>
<comment type="subcellular location">
    <subcellularLocation>
        <location evidence="1">Endomembrane system</location>
        <topology evidence="1">Multi-pass membrane protein</topology>
    </subcellularLocation>
</comment>
<reference evidence="6 7" key="1">
    <citation type="journal article" date="2018" name="MBio">
        <title>Comparative Genomics Reveals the Core Gene Toolbox for the Fungus-Insect Symbiosis.</title>
        <authorList>
            <person name="Wang Y."/>
            <person name="Stata M."/>
            <person name="Wang W."/>
            <person name="Stajich J.E."/>
            <person name="White M.M."/>
            <person name="Moncalvo J.M."/>
        </authorList>
    </citation>
    <scope>NUCLEOTIDE SEQUENCE [LARGE SCALE GENOMIC DNA]</scope>
    <source>
        <strain evidence="6 7">AUS-77-4</strain>
    </source>
</reference>
<accession>A0A2T9XWU0</accession>
<proteinExistence type="predicted"/>
<evidence type="ECO:0000313" key="7">
    <source>
        <dbReference type="Proteomes" id="UP000245699"/>
    </source>
</evidence>
<evidence type="ECO:0000256" key="1">
    <source>
        <dbReference type="ARBA" id="ARBA00004127"/>
    </source>
</evidence>
<evidence type="ECO:0000256" key="4">
    <source>
        <dbReference type="ARBA" id="ARBA00022842"/>
    </source>
</evidence>
<dbReference type="AlphaFoldDB" id="A0A2T9XWU0"/>
<dbReference type="GO" id="GO:0012505">
    <property type="term" value="C:endomembrane system"/>
    <property type="evidence" value="ECO:0007669"/>
    <property type="project" value="UniProtKB-SubCell"/>
</dbReference>
<dbReference type="GO" id="GO:0016757">
    <property type="term" value="F:glycosyltransferase activity"/>
    <property type="evidence" value="ECO:0007669"/>
    <property type="project" value="UniProtKB-KW"/>
</dbReference>
<evidence type="ECO:0000256" key="3">
    <source>
        <dbReference type="ARBA" id="ARBA00022723"/>
    </source>
</evidence>
<dbReference type="PANTHER" id="PTHR10571">
    <property type="entry name" value="UDP-N-ACETYLGLUCOSAMINE--DOLICHYL-PHOSPHATE N-ACETYLGLUCOSAMINEPHOSPHOTRANSFERASE"/>
    <property type="match status" value="1"/>
</dbReference>
<dbReference type="InterPro" id="IPR033895">
    <property type="entry name" value="GPT"/>
</dbReference>
<name>A0A2T9XWU0_9FUNG</name>
<keyword evidence="5" id="KW-1133">Transmembrane helix</keyword>
<sequence>MLRYKSFLGYSVFSSFVFYMIYKFWEEPIAVIILISLLAALATYIYIPQVEKRFKKVGLYGADMNKPHKPILAEGMGVVAALFYLIATILFIPVIFNKWELDHSKLLYRFPYNKFGEYLSALLSLQSMVFLGFADDVLNLRWRFKLILPTIASIPFPLLYGWL</sequence>
<dbReference type="EMBL" id="MBFT01001288">
    <property type="protein sequence ID" value="PVU84540.1"/>
    <property type="molecule type" value="Genomic_DNA"/>
</dbReference>
<dbReference type="GO" id="GO:0006488">
    <property type="term" value="P:dolichol-linked oligosaccharide biosynthetic process"/>
    <property type="evidence" value="ECO:0007669"/>
    <property type="project" value="InterPro"/>
</dbReference>
<keyword evidence="2" id="KW-0808">Transferase</keyword>
<feature type="transmembrane region" description="Helical" evidence="5">
    <location>
        <begin position="115"/>
        <end position="134"/>
    </location>
</feature>